<keyword evidence="4" id="KW-0472">Membrane</keyword>
<dbReference type="InterPro" id="IPR010583">
    <property type="entry name" value="MipA"/>
</dbReference>
<dbReference type="RefSeq" id="WP_066694422.1">
    <property type="nucleotide sequence ID" value="NZ_LQQO01000063.1"/>
</dbReference>
<evidence type="ECO:0000256" key="2">
    <source>
        <dbReference type="ARBA" id="ARBA00005722"/>
    </source>
</evidence>
<protein>
    <submittedName>
        <fullName evidence="7">MltA-interacting MipA</fullName>
    </submittedName>
</protein>
<evidence type="ECO:0000256" key="3">
    <source>
        <dbReference type="ARBA" id="ARBA00022729"/>
    </source>
</evidence>
<name>A0ABR5Y8R5_9SPHN</name>
<comment type="similarity">
    <text evidence="2">Belongs to the MipA/OmpV family.</text>
</comment>
<dbReference type="PANTHER" id="PTHR38776">
    <property type="entry name" value="MLTA-INTERACTING PROTEIN-RELATED"/>
    <property type="match status" value="1"/>
</dbReference>
<dbReference type="PANTHER" id="PTHR38776:SF1">
    <property type="entry name" value="MLTA-INTERACTING PROTEIN-RELATED"/>
    <property type="match status" value="1"/>
</dbReference>
<reference evidence="8" key="1">
    <citation type="submission" date="2016-01" db="EMBL/GenBank/DDBJ databases">
        <title>Draft genome of Chromobacterium sp. F49.</title>
        <authorList>
            <person name="Hong K.W."/>
        </authorList>
    </citation>
    <scope>NUCLEOTIDE SEQUENCE [LARGE SCALE GENOMIC DNA]</scope>
    <source>
        <strain evidence="8">CN3</strain>
    </source>
</reference>
<gene>
    <name evidence="7" type="ORF">AVT10_08475</name>
</gene>
<keyword evidence="3 6" id="KW-0732">Signal</keyword>
<evidence type="ECO:0000313" key="8">
    <source>
        <dbReference type="Proteomes" id="UP000076609"/>
    </source>
</evidence>
<evidence type="ECO:0000256" key="6">
    <source>
        <dbReference type="SAM" id="SignalP"/>
    </source>
</evidence>
<comment type="subcellular location">
    <subcellularLocation>
        <location evidence="1">Cell outer membrane</location>
    </subcellularLocation>
</comment>
<evidence type="ECO:0000256" key="4">
    <source>
        <dbReference type="ARBA" id="ARBA00023136"/>
    </source>
</evidence>
<organism evidence="7 8">
    <name type="scientific">Sphingomonas hankookensis</name>
    <dbReference type="NCBI Taxonomy" id="563996"/>
    <lineage>
        <taxon>Bacteria</taxon>
        <taxon>Pseudomonadati</taxon>
        <taxon>Pseudomonadota</taxon>
        <taxon>Alphaproteobacteria</taxon>
        <taxon>Sphingomonadales</taxon>
        <taxon>Sphingomonadaceae</taxon>
        <taxon>Sphingomonas</taxon>
    </lineage>
</organism>
<comment type="caution">
    <text evidence="7">The sequence shown here is derived from an EMBL/GenBank/DDBJ whole genome shotgun (WGS) entry which is preliminary data.</text>
</comment>
<feature type="chain" id="PRO_5047208941" evidence="6">
    <location>
        <begin position="22"/>
        <end position="276"/>
    </location>
</feature>
<dbReference type="Pfam" id="PF06629">
    <property type="entry name" value="MipA"/>
    <property type="match status" value="1"/>
</dbReference>
<dbReference type="Proteomes" id="UP000076609">
    <property type="component" value="Unassembled WGS sequence"/>
</dbReference>
<evidence type="ECO:0000256" key="1">
    <source>
        <dbReference type="ARBA" id="ARBA00004442"/>
    </source>
</evidence>
<evidence type="ECO:0000256" key="5">
    <source>
        <dbReference type="ARBA" id="ARBA00023237"/>
    </source>
</evidence>
<proteinExistence type="inferred from homology"/>
<dbReference type="EMBL" id="LQQO01000063">
    <property type="protein sequence ID" value="KZE08581.1"/>
    <property type="molecule type" value="Genomic_DNA"/>
</dbReference>
<accession>A0ABR5Y8R5</accession>
<keyword evidence="5" id="KW-0998">Cell outer membrane</keyword>
<evidence type="ECO:0000313" key="7">
    <source>
        <dbReference type="EMBL" id="KZE08581.1"/>
    </source>
</evidence>
<feature type="signal peptide" evidence="6">
    <location>
        <begin position="1"/>
        <end position="21"/>
    </location>
</feature>
<sequence length="276" mass="28619">MTMRLSVGIGVLAVVATPALAQSGGPAAGRAGGAPDGWSITVGAAPVLSPAWQGSRDMALSLFPDLRVHYRDVFFASVPDGVGLNLLRRDGWRAGPLVKIRFGRDEDGRGSPFQLTGGSDVLRGLGDVGVAGEAGGFIEKRLGAWRVRGEGRQGFGGHDAAVADVSVARTWRAGRIAGSLGPRATFATGDYLRTYFGIDAGQSLRTGLARYRPGGGLASVGIGGSAIRPIDRNSAVTVFGGVDYLGIKAGQSPLIEQRGRRVQATIGIGYGYRLTL</sequence>
<keyword evidence="8" id="KW-1185">Reference proteome</keyword>